<protein>
    <submittedName>
        <fullName evidence="6">Uncharacterized protein</fullName>
    </submittedName>
</protein>
<keyword evidence="5" id="KW-0472">Membrane</keyword>
<name>A0A022RE60_ERYGU</name>
<evidence type="ECO:0000256" key="2">
    <source>
        <dbReference type="ARBA" id="ARBA00009074"/>
    </source>
</evidence>
<evidence type="ECO:0000313" key="7">
    <source>
        <dbReference type="Proteomes" id="UP000030748"/>
    </source>
</evidence>
<dbReference type="Proteomes" id="UP000030748">
    <property type="component" value="Unassembled WGS sequence"/>
</dbReference>
<keyword evidence="3" id="KW-0812">Transmembrane</keyword>
<dbReference type="PANTHER" id="PTHR31113">
    <property type="entry name" value="UPF0496 PROTEIN 3-RELATED"/>
    <property type="match status" value="1"/>
</dbReference>
<comment type="subcellular location">
    <subcellularLocation>
        <location evidence="1">Membrane</location>
    </subcellularLocation>
</comment>
<proteinExistence type="inferred from homology"/>
<dbReference type="GO" id="GO:0016020">
    <property type="term" value="C:membrane"/>
    <property type="evidence" value="ECO:0007669"/>
    <property type="project" value="UniProtKB-SubCell"/>
</dbReference>
<evidence type="ECO:0000256" key="1">
    <source>
        <dbReference type="ARBA" id="ARBA00004370"/>
    </source>
</evidence>
<evidence type="ECO:0000256" key="3">
    <source>
        <dbReference type="ARBA" id="ARBA00022692"/>
    </source>
</evidence>
<dbReference type="eggNOG" id="ENOG502QUJ9">
    <property type="taxonomic scope" value="Eukaryota"/>
</dbReference>
<organism evidence="6 7">
    <name type="scientific">Erythranthe guttata</name>
    <name type="common">Yellow monkey flower</name>
    <name type="synonym">Mimulus guttatus</name>
    <dbReference type="NCBI Taxonomy" id="4155"/>
    <lineage>
        <taxon>Eukaryota</taxon>
        <taxon>Viridiplantae</taxon>
        <taxon>Streptophyta</taxon>
        <taxon>Embryophyta</taxon>
        <taxon>Tracheophyta</taxon>
        <taxon>Spermatophyta</taxon>
        <taxon>Magnoliopsida</taxon>
        <taxon>eudicotyledons</taxon>
        <taxon>Gunneridae</taxon>
        <taxon>Pentapetalae</taxon>
        <taxon>asterids</taxon>
        <taxon>lamiids</taxon>
        <taxon>Lamiales</taxon>
        <taxon>Phrymaceae</taxon>
        <taxon>Erythranthe</taxon>
    </lineage>
</organism>
<evidence type="ECO:0000256" key="4">
    <source>
        <dbReference type="ARBA" id="ARBA00022989"/>
    </source>
</evidence>
<evidence type="ECO:0000313" key="6">
    <source>
        <dbReference type="EMBL" id="EYU38667.1"/>
    </source>
</evidence>
<gene>
    <name evidence="6" type="ORF">MIMGU_mgv1a017681mg</name>
</gene>
<dbReference type="AlphaFoldDB" id="A0A022RE60"/>
<keyword evidence="7" id="KW-1185">Reference proteome</keyword>
<dbReference type="STRING" id="4155.A0A022RE60"/>
<dbReference type="InterPro" id="IPR007749">
    <property type="entry name" value="DUF677"/>
</dbReference>
<comment type="similarity">
    <text evidence="2">Belongs to the UPF0496 family.</text>
</comment>
<evidence type="ECO:0000256" key="5">
    <source>
        <dbReference type="ARBA" id="ARBA00023136"/>
    </source>
</evidence>
<keyword evidence="4" id="KW-1133">Transmembrane helix</keyword>
<dbReference type="EMBL" id="KI630480">
    <property type="protein sequence ID" value="EYU38667.1"/>
    <property type="molecule type" value="Genomic_DNA"/>
</dbReference>
<dbReference type="PANTHER" id="PTHR31113:SF5">
    <property type="entry name" value="OS04G0405700 PROTEIN"/>
    <property type="match status" value="1"/>
</dbReference>
<dbReference type="Pfam" id="PF05055">
    <property type="entry name" value="DUF677"/>
    <property type="match status" value="1"/>
</dbReference>
<sequence>LLDHVLQPSRECVQETLSLIKPNPLTQLVATYFEHSENTCRLCFLLYQSIRRARHLYTPIHNLLEDLPLDFDSDSYSLSDSLCKLAHNAFLQFDSLENPFLSPDTKNFDDMRQHFSHLKQQLDHHLKKSKSKSKSRVRLGKRYFSSGPALCLIAGALGVALSAVAIATHSVAALVGSPIICLAILPSDMTKGKETAHLAQLDSAAMNAYVLHKDLDTVDRLIAHLYSDVENDKLIIHVGLERDMDGYLIQEILKQLRRNRTSFVQRLLNLEEHLFLSFAAINRSRSRLLQEIHSHQNTG</sequence>
<reference evidence="6 7" key="1">
    <citation type="journal article" date="2013" name="Proc. Natl. Acad. Sci. U.S.A.">
        <title>Fine-scale variation in meiotic recombination in Mimulus inferred from population shotgun sequencing.</title>
        <authorList>
            <person name="Hellsten U."/>
            <person name="Wright K.M."/>
            <person name="Jenkins J."/>
            <person name="Shu S."/>
            <person name="Yuan Y."/>
            <person name="Wessler S.R."/>
            <person name="Schmutz J."/>
            <person name="Willis J.H."/>
            <person name="Rokhsar D.S."/>
        </authorList>
    </citation>
    <scope>NUCLEOTIDE SEQUENCE [LARGE SCALE GENOMIC DNA]</scope>
    <source>
        <strain evidence="7">cv. DUN x IM62</strain>
    </source>
</reference>
<feature type="non-terminal residue" evidence="6">
    <location>
        <position position="1"/>
    </location>
</feature>
<accession>A0A022RE60</accession>